<dbReference type="GO" id="GO:0062064">
    <property type="term" value="F:box C/D methylation guide snoRNP complex binding"/>
    <property type="evidence" value="ECO:0007669"/>
    <property type="project" value="TreeGrafter"/>
</dbReference>
<dbReference type="Pfam" id="PF15370">
    <property type="entry name" value="NOPCHAP1"/>
    <property type="match status" value="1"/>
</dbReference>
<feature type="region of interest" description="Disordered" evidence="1">
    <location>
        <begin position="1"/>
        <end position="48"/>
    </location>
</feature>
<dbReference type="KEGG" id="bpg:Bathy12g03840"/>
<dbReference type="GO" id="GO:0000492">
    <property type="term" value="P:box C/D snoRNP assembly"/>
    <property type="evidence" value="ECO:0007669"/>
    <property type="project" value="InterPro"/>
</dbReference>
<dbReference type="EMBL" id="FO082267">
    <property type="protein sequence ID" value="CCO18805.1"/>
    <property type="molecule type" value="Genomic_DNA"/>
</dbReference>
<evidence type="ECO:0000313" key="3">
    <source>
        <dbReference type="Proteomes" id="UP000198341"/>
    </source>
</evidence>
<organism evidence="2 3">
    <name type="scientific">Bathycoccus prasinos</name>
    <dbReference type="NCBI Taxonomy" id="41875"/>
    <lineage>
        <taxon>Eukaryota</taxon>
        <taxon>Viridiplantae</taxon>
        <taxon>Chlorophyta</taxon>
        <taxon>Mamiellophyceae</taxon>
        <taxon>Mamiellales</taxon>
        <taxon>Bathycoccaceae</taxon>
        <taxon>Bathycoccus</taxon>
    </lineage>
</organism>
<feature type="compositionally biased region" description="Acidic residues" evidence="1">
    <location>
        <begin position="154"/>
        <end position="173"/>
    </location>
</feature>
<dbReference type="InterPro" id="IPR027921">
    <property type="entry name" value="NOPCHAP1"/>
</dbReference>
<dbReference type="PANTHER" id="PTHR28674:SF1">
    <property type="entry name" value="NOP PROTEIN CHAPERONE 1"/>
    <property type="match status" value="1"/>
</dbReference>
<dbReference type="PANTHER" id="PTHR28674">
    <property type="entry name" value="SIMILAR TO DNA SEGMENT, CHR 10, WAYNE STATE UNIVERSITY 102,-EXPRESSED"/>
    <property type="match status" value="1"/>
</dbReference>
<accession>K8F1Y1</accession>
<feature type="compositionally biased region" description="Basic residues" evidence="1">
    <location>
        <begin position="232"/>
        <end position="244"/>
    </location>
</feature>
<dbReference type="Proteomes" id="UP000198341">
    <property type="component" value="Chromosome 12"/>
</dbReference>
<dbReference type="STRING" id="41875.K8F1Y1"/>
<dbReference type="GeneID" id="19012535"/>
<feature type="region of interest" description="Disordered" evidence="1">
    <location>
        <begin position="205"/>
        <end position="244"/>
    </location>
</feature>
<feature type="compositionally biased region" description="Low complexity" evidence="1">
    <location>
        <begin position="16"/>
        <end position="32"/>
    </location>
</feature>
<evidence type="ECO:0000256" key="1">
    <source>
        <dbReference type="SAM" id="MobiDB-lite"/>
    </source>
</evidence>
<reference evidence="2 3" key="1">
    <citation type="submission" date="2011-10" db="EMBL/GenBank/DDBJ databases">
        <authorList>
            <person name="Genoscope - CEA"/>
        </authorList>
    </citation>
    <scope>NUCLEOTIDE SEQUENCE [LARGE SCALE GENOMIC DNA]</scope>
    <source>
        <strain evidence="2 3">RCC 1105</strain>
    </source>
</reference>
<name>K8F1Y1_9CHLO</name>
<keyword evidence="3" id="KW-1185">Reference proteome</keyword>
<feature type="region of interest" description="Disordered" evidence="1">
    <location>
        <begin position="154"/>
        <end position="182"/>
    </location>
</feature>
<dbReference type="RefSeq" id="XP_007509690.1">
    <property type="nucleotide sequence ID" value="XM_007509628.1"/>
</dbReference>
<sequence>MSPPMMTYEEKEKKNQQQLQPSSNPSTSQSLLDIEKKDTTRPNGTATTIGCGAASSLLNIVQMKENHSNRRRSDIYTNNIALNEEIQKQTNSKEEKDVLIKPNRMPSIAPAQPSALLSKLSAFLPQMHEANLQLEEKIQKNPILAKREIEIDAVLDEEADDATDDAEEEEEEEGKPQIEMSLGMGVVDLKTAEVVEEVEKLVGGFANNEWNSKSEKTNDDAEGEEDENIEKAHKKKKKKKIEVL</sequence>
<gene>
    <name evidence="2" type="ordered locus">Bathy12g03840</name>
</gene>
<dbReference type="AlphaFoldDB" id="K8F1Y1"/>
<evidence type="ECO:0000313" key="2">
    <source>
        <dbReference type="EMBL" id="CCO18805.1"/>
    </source>
</evidence>
<proteinExistence type="predicted"/>
<protein>
    <submittedName>
        <fullName evidence="2">Uncharacterized protein</fullName>
    </submittedName>
</protein>